<dbReference type="PANTHER" id="PTHR13886">
    <property type="entry name" value="JNK/SAPK-ASSOCIATED PROTEIN"/>
    <property type="match status" value="1"/>
</dbReference>
<feature type="coiled-coil region" evidence="1">
    <location>
        <begin position="54"/>
        <end position="162"/>
    </location>
</feature>
<dbReference type="GO" id="GO:0005078">
    <property type="term" value="F:MAP-kinase scaffold activity"/>
    <property type="evidence" value="ECO:0007669"/>
    <property type="project" value="InterPro"/>
</dbReference>
<dbReference type="AlphaFoldDB" id="A0A1X7V7Y9"/>
<gene>
    <name evidence="3" type="primary">105312206</name>
</gene>
<accession>A0A1X7V7Y9</accession>
<evidence type="ECO:0000256" key="1">
    <source>
        <dbReference type="SAM" id="Coils"/>
    </source>
</evidence>
<dbReference type="EnsemblMetazoa" id="XM_019994761.1">
    <property type="protein sequence ID" value="XP_019850320.1"/>
    <property type="gene ID" value="LOC105312206"/>
</dbReference>
<dbReference type="EnsemblMetazoa" id="Aqu2.1.36093_001">
    <property type="protein sequence ID" value="Aqu2.1.36093_001"/>
    <property type="gene ID" value="Aqu2.1.36093"/>
</dbReference>
<feature type="coiled-coil region" evidence="1">
    <location>
        <begin position="309"/>
        <end position="385"/>
    </location>
</feature>
<organism evidence="3">
    <name type="scientific">Amphimedon queenslandica</name>
    <name type="common">Sponge</name>
    <dbReference type="NCBI Taxonomy" id="400682"/>
    <lineage>
        <taxon>Eukaryota</taxon>
        <taxon>Metazoa</taxon>
        <taxon>Porifera</taxon>
        <taxon>Demospongiae</taxon>
        <taxon>Heteroscleromorpha</taxon>
        <taxon>Haplosclerida</taxon>
        <taxon>Niphatidae</taxon>
        <taxon>Amphimedon</taxon>
    </lineage>
</organism>
<dbReference type="GO" id="GO:0030159">
    <property type="term" value="F:signaling receptor complex adaptor activity"/>
    <property type="evidence" value="ECO:0007669"/>
    <property type="project" value="TreeGrafter"/>
</dbReference>
<proteinExistence type="predicted"/>
<dbReference type="KEGG" id="aqu:105312206"/>
<feature type="domain" description="RH1" evidence="2">
    <location>
        <begin position="1"/>
        <end position="88"/>
    </location>
</feature>
<dbReference type="GO" id="GO:0019894">
    <property type="term" value="F:kinesin binding"/>
    <property type="evidence" value="ECO:0007669"/>
    <property type="project" value="TreeGrafter"/>
</dbReference>
<sequence>MAVVLEDDPAPPVSERVQFLAKSIYDELESLIGEHGPDSIGNLMPLVVNILENLDSALSDNQDHLNAVMELTEENQQLVSNYEKEKQYRKEIEEKAILMEDANDNEIRTLKDQNATLVLENKSLHNKLSSQTEQTEKLDERHEQLKLEYKDLHEKNLELIRNLHGRKDFNKDGGLSTAVRNREESITSYDTPVVPGFQDFTVSKQKKKRQQPSIPVKVEGLLSPTDENFIGNTPAVHRIDSPELEQGSEPLPSTITDLEQEIKEKEEDETEDIMDQQGFLVNPDDDVPVNEQSLFAEMGDSNAFEFSGLDDILLENKQLHNEKEDLSKQLEALNKKVIDLEMNKNELIIAKEDFSERLALANDEVKKLKKEIHDNKEELRQMSDNIKVGQPTGSEGLRISRLEIAKVLRERNEWKEKYFSLLEQVRMNDELYLFKRKDKKSRWVDYFTALFSSTRRRQLEQSLIESSPHRPILAAGTVSTNEGGDILTQEDLPVYDGAGYAKTKVIPTLKRVGKKEDEVYLTSVSWVIPNMPDMSPSGSPVPPLIHASPNINTCRPMSFQDEGAKILCATAVNNASFLKDCSNALSVPKNTEFSTSEDSSMSLVWICTGTSDLTKVSVLDTAAVGEVLETFAVCSTPIVCMSAIPSFDDKDPDVLSSLSTKVKKSTGQTGSKERPSSQYATIWMGSESGVLYVHSALSQWKKCLHADRLPAGIQGIVHSKGKVFLLLQNATLAVFMRYSDGEWDWDNYELVPIAQKKNLPVTALATVKYNVWCAIGNTIHVLHSHSLRNEANFTVHSWKNAEVQQLLSVGEGVWVVFKRDSVLRLFNATSFTHMQDLDIAPSVHKIIVFGSEKMSNVMPVPVSCVVAAQNSLWIGTENGIILNFPFSRPTIVAEESGWEVIKEAEVGGQSVPEPFDVRTEEAMDASIVLEPQVLSTTIPVAETSERKSVSQPFNPFISIDQVQLSIHCHVNSVESLVCVPGMVPSDITVFEPLGGVYIGPGDRADYKPSLFVMSCGEGHLDLRTADKVMQTVHAQESGKSGIPSAVSIISEKNYIMVWDVLV</sequence>
<dbReference type="PROSITE" id="PS51776">
    <property type="entry name" value="RH1"/>
    <property type="match status" value="1"/>
</dbReference>
<dbReference type="Pfam" id="PF09744">
    <property type="entry name" value="RH1"/>
    <property type="match status" value="1"/>
</dbReference>
<dbReference type="InterPro" id="IPR034743">
    <property type="entry name" value="RH1"/>
</dbReference>
<dbReference type="Pfam" id="PF19056">
    <property type="entry name" value="WD40_2"/>
    <property type="match status" value="1"/>
</dbReference>
<dbReference type="InterPro" id="IPR039911">
    <property type="entry name" value="JIP3/JIP4"/>
</dbReference>
<reference evidence="3" key="2">
    <citation type="submission" date="2017-05" db="UniProtKB">
        <authorList>
            <consortium name="EnsemblMetazoa"/>
        </authorList>
    </citation>
    <scope>IDENTIFICATION</scope>
</reference>
<evidence type="ECO:0000259" key="2">
    <source>
        <dbReference type="PROSITE" id="PS51776"/>
    </source>
</evidence>
<dbReference type="InParanoid" id="A0A1X7V7Y9"/>
<name>A0A1X7V7Y9_AMPQE</name>
<protein>
    <recommendedName>
        <fullName evidence="2">RH1 domain-containing protein</fullName>
    </recommendedName>
</protein>
<keyword evidence="4" id="KW-1185">Reference proteome</keyword>
<dbReference type="PANTHER" id="PTHR13886:SF4">
    <property type="entry name" value="JNK-INTERACTING PROTEIN 3"/>
    <property type="match status" value="1"/>
</dbReference>
<dbReference type="Proteomes" id="UP000007879">
    <property type="component" value="Unassembled WGS sequence"/>
</dbReference>
<evidence type="ECO:0000313" key="3">
    <source>
        <dbReference type="EnsemblMetazoa" id="Aqu2.1.36093_001"/>
    </source>
</evidence>
<evidence type="ECO:0000313" key="4">
    <source>
        <dbReference type="Proteomes" id="UP000007879"/>
    </source>
</evidence>
<reference evidence="4" key="1">
    <citation type="journal article" date="2010" name="Nature">
        <title>The Amphimedon queenslandica genome and the evolution of animal complexity.</title>
        <authorList>
            <person name="Srivastava M."/>
            <person name="Simakov O."/>
            <person name="Chapman J."/>
            <person name="Fahey B."/>
            <person name="Gauthier M.E."/>
            <person name="Mitros T."/>
            <person name="Richards G.S."/>
            <person name="Conaco C."/>
            <person name="Dacre M."/>
            <person name="Hellsten U."/>
            <person name="Larroux C."/>
            <person name="Putnam N.H."/>
            <person name="Stanke M."/>
            <person name="Adamska M."/>
            <person name="Darling A."/>
            <person name="Degnan S.M."/>
            <person name="Oakley T.H."/>
            <person name="Plachetzki D.C."/>
            <person name="Zhai Y."/>
            <person name="Adamski M."/>
            <person name="Calcino A."/>
            <person name="Cummins S.F."/>
            <person name="Goodstein D.M."/>
            <person name="Harris C."/>
            <person name="Jackson D.J."/>
            <person name="Leys S.P."/>
            <person name="Shu S."/>
            <person name="Woodcroft B.J."/>
            <person name="Vervoort M."/>
            <person name="Kosik K.S."/>
            <person name="Manning G."/>
            <person name="Degnan B.M."/>
            <person name="Rokhsar D.S."/>
        </authorList>
    </citation>
    <scope>NUCLEOTIDE SEQUENCE [LARGE SCALE GENOMIC DNA]</scope>
</reference>
<dbReference type="STRING" id="400682.A0A1X7V7Y9"/>
<dbReference type="OrthoDB" id="10256043at2759"/>
<keyword evidence="1" id="KW-0175">Coiled coil</keyword>
<dbReference type="Gene3D" id="1.20.58.1770">
    <property type="match status" value="1"/>
</dbReference>
<dbReference type="GO" id="GO:0016192">
    <property type="term" value="P:vesicle-mediated transport"/>
    <property type="evidence" value="ECO:0007669"/>
    <property type="project" value="TreeGrafter"/>
</dbReference>
<dbReference type="GO" id="GO:0005737">
    <property type="term" value="C:cytoplasm"/>
    <property type="evidence" value="ECO:0007669"/>
    <property type="project" value="TreeGrafter"/>
</dbReference>